<organism evidence="6 7">
    <name type="scientific">Halteria grandinella</name>
    <dbReference type="NCBI Taxonomy" id="5974"/>
    <lineage>
        <taxon>Eukaryota</taxon>
        <taxon>Sar</taxon>
        <taxon>Alveolata</taxon>
        <taxon>Ciliophora</taxon>
        <taxon>Intramacronucleata</taxon>
        <taxon>Spirotrichea</taxon>
        <taxon>Stichotrichia</taxon>
        <taxon>Sporadotrichida</taxon>
        <taxon>Halteriidae</taxon>
        <taxon>Halteria</taxon>
    </lineage>
</organism>
<dbReference type="InterPro" id="IPR029021">
    <property type="entry name" value="Prot-tyrosine_phosphatase-like"/>
</dbReference>
<accession>A0A8J8P3I4</accession>
<dbReference type="InterPro" id="IPR000340">
    <property type="entry name" value="Dual-sp_phosphatase_cat-dom"/>
</dbReference>
<dbReference type="EMBL" id="RRYP01002290">
    <property type="protein sequence ID" value="TNV84941.1"/>
    <property type="molecule type" value="Genomic_DNA"/>
</dbReference>
<reference evidence="6" key="1">
    <citation type="submission" date="2019-06" db="EMBL/GenBank/DDBJ databases">
        <authorList>
            <person name="Zheng W."/>
        </authorList>
    </citation>
    <scope>NUCLEOTIDE SEQUENCE</scope>
    <source>
        <strain evidence="6">QDHG01</strain>
    </source>
</reference>
<gene>
    <name evidence="6" type="ORF">FGO68_gene11042</name>
</gene>
<dbReference type="InterPro" id="IPR020422">
    <property type="entry name" value="TYR_PHOSPHATASE_DUAL_dom"/>
</dbReference>
<feature type="region of interest" description="Disordered" evidence="3">
    <location>
        <begin position="577"/>
        <end position="614"/>
    </location>
</feature>
<dbReference type="Gene3D" id="3.90.190.10">
    <property type="entry name" value="Protein tyrosine phosphatase superfamily"/>
    <property type="match status" value="1"/>
</dbReference>
<dbReference type="PANTHER" id="PTHR46381:SF2">
    <property type="entry name" value="MAP KINASE PHOSPHATASE"/>
    <property type="match status" value="1"/>
</dbReference>
<keyword evidence="1" id="KW-0378">Hydrolase</keyword>
<dbReference type="InterPro" id="IPR003595">
    <property type="entry name" value="Tyr_Pase_cat"/>
</dbReference>
<feature type="region of interest" description="Disordered" evidence="3">
    <location>
        <begin position="305"/>
        <end position="333"/>
    </location>
</feature>
<dbReference type="Pfam" id="PF00782">
    <property type="entry name" value="DSPc"/>
    <property type="match status" value="1"/>
</dbReference>
<dbReference type="PROSITE" id="PS00383">
    <property type="entry name" value="TYR_PHOSPHATASE_1"/>
    <property type="match status" value="1"/>
</dbReference>
<dbReference type="Proteomes" id="UP000785679">
    <property type="component" value="Unassembled WGS sequence"/>
</dbReference>
<feature type="domain" description="Tyrosine-protein phosphatase" evidence="4">
    <location>
        <begin position="629"/>
        <end position="772"/>
    </location>
</feature>
<evidence type="ECO:0000256" key="1">
    <source>
        <dbReference type="ARBA" id="ARBA00022801"/>
    </source>
</evidence>
<evidence type="ECO:0000259" key="4">
    <source>
        <dbReference type="PROSITE" id="PS50054"/>
    </source>
</evidence>
<dbReference type="InterPro" id="IPR016130">
    <property type="entry name" value="Tyr_Pase_AS"/>
</dbReference>
<feature type="domain" description="Tyrosine specific protein phosphatases" evidence="5">
    <location>
        <begin position="693"/>
        <end position="751"/>
    </location>
</feature>
<evidence type="ECO:0000259" key="5">
    <source>
        <dbReference type="PROSITE" id="PS50056"/>
    </source>
</evidence>
<dbReference type="PROSITE" id="PS50056">
    <property type="entry name" value="TYR_PHOSPHATASE_2"/>
    <property type="match status" value="1"/>
</dbReference>
<dbReference type="SMART" id="SM00195">
    <property type="entry name" value="DSPc"/>
    <property type="match status" value="1"/>
</dbReference>
<evidence type="ECO:0000256" key="2">
    <source>
        <dbReference type="ARBA" id="ARBA00022912"/>
    </source>
</evidence>
<evidence type="ECO:0000313" key="6">
    <source>
        <dbReference type="EMBL" id="TNV84941.1"/>
    </source>
</evidence>
<dbReference type="SMART" id="SM00404">
    <property type="entry name" value="PTPc_motif"/>
    <property type="match status" value="1"/>
</dbReference>
<evidence type="ECO:0000313" key="7">
    <source>
        <dbReference type="Proteomes" id="UP000785679"/>
    </source>
</evidence>
<proteinExistence type="predicted"/>
<dbReference type="InterPro" id="IPR000387">
    <property type="entry name" value="Tyr_Pase_dom"/>
</dbReference>
<dbReference type="CDD" id="cd14498">
    <property type="entry name" value="DSP"/>
    <property type="match status" value="1"/>
</dbReference>
<dbReference type="GO" id="GO:0004721">
    <property type="term" value="F:phosphoprotein phosphatase activity"/>
    <property type="evidence" value="ECO:0007669"/>
    <property type="project" value="UniProtKB-KW"/>
</dbReference>
<protein>
    <submittedName>
        <fullName evidence="6">Uncharacterized protein</fullName>
    </submittedName>
</protein>
<dbReference type="InterPro" id="IPR029006">
    <property type="entry name" value="ADF-H/Gelsolin-like_dom_sf"/>
</dbReference>
<dbReference type="PROSITE" id="PS50054">
    <property type="entry name" value="TYR_PHOSPHATASE_DUAL"/>
    <property type="match status" value="1"/>
</dbReference>
<feature type="region of interest" description="Disordered" evidence="3">
    <location>
        <begin position="446"/>
        <end position="466"/>
    </location>
</feature>
<evidence type="ECO:0000256" key="3">
    <source>
        <dbReference type="SAM" id="MobiDB-lite"/>
    </source>
</evidence>
<keyword evidence="2" id="KW-0904">Protein phosphatase</keyword>
<sequence>MWTEQEICSAISNSIKPQLNSKLLQERFQTMGTLISIDKHVSSLDDILEMSPAYFDKIKFESKISPDITQHLKIWKFAEDRRKFENVKSSPVPLSNLQSSGFYFSSEEAYLLLIIYKSGQDGQCDFASFPHSLWGVVQSSENLTPRGLQNTFSSNDQEDFLAKHQLDSFLLSKRRGDDEEQKHDNGSSGQQFKYMIFVWNGKQAGAMVKAQAISKGYELDGLLSKAKDSVLQVFFSGGVVRNKKLQRSNVLIFDEISEFSKQELNSESSENPNTPSAEQIYKAYQTVYLFKWLFPENVIQKHLQKSQRSQRSAASNTNLKKKPFEKFTNSYGQTKTKNCSPAQYWNNFEDIDSYIFEIDQVLQQEPSERRQIDAKPHDKDDEPMVVVEQQKPQIPAMKMPPLGMGKLNLSAIPPKHQDEEMKQEQPQIEAPQKQGFSLDFSKAQKFDENRQDSQMQASAPQEPKMKMGLPPLKMNDPQLQHSETQAQAPKKMGLGLGLDLTKAKTIQQESLEKNAQIIQKAKDNAGFQIQNEGGASLSINIANLAKIKEVQEQEPVPLMRRGAPEIPTKDLGIPIIGTSSANLPNAQGEESQRSTNSQGLLPPEKLTDEDFDMKGTSRKEYENEYYKRICSEIIEDFLYLGSDFIAKDAEILKQTGITHVINCAADYSANYFEGPIKYKKYHLKDHVREQIECVFYDAIEFIEDARKEGGKVYVHCVQGVSRSATICLAYLIYSRKITFNDGLSYLKEKRPVANPNMTFIAQLICFYKRLFEDSFDSVPISPRVFMLGSHQPEDPELIVSILVMENLYQGKSSKVLDPRSMFIVQSKDIIKIWVGAQIPQANLAPYREYAERYVKTLQHYERAPLEVSFVNQFEEDSHFWRLFNLEAPPTKAYDNVMDWNLWFIDARQQVRKAPVVVQMQSYQDEVKMEQHYKPRLFTYPDAQKSNTIFDEDDLQQAEALLVLCVRAQEERDDVEEDTVFVWRGPDFEGEDSQEFIDKVVKQYFGESVDALRVVEEEPGEESDEFLNFFD</sequence>
<dbReference type="PANTHER" id="PTHR46381">
    <property type="entry name" value="MKPA PROTEIN"/>
    <property type="match status" value="1"/>
</dbReference>
<feature type="compositionally biased region" description="Polar residues" evidence="3">
    <location>
        <begin position="577"/>
        <end position="599"/>
    </location>
</feature>
<dbReference type="SUPFAM" id="SSF52799">
    <property type="entry name" value="(Phosphotyrosine protein) phosphatases II"/>
    <property type="match status" value="1"/>
</dbReference>
<dbReference type="OrthoDB" id="2017893at2759"/>
<feature type="compositionally biased region" description="Basic and acidic residues" evidence="3">
    <location>
        <begin position="605"/>
        <end position="614"/>
    </location>
</feature>
<dbReference type="Gene3D" id="3.40.20.10">
    <property type="entry name" value="Severin"/>
    <property type="match status" value="1"/>
</dbReference>
<name>A0A8J8P3I4_HALGN</name>
<dbReference type="AlphaFoldDB" id="A0A8J8P3I4"/>
<dbReference type="SUPFAM" id="SSF55753">
    <property type="entry name" value="Actin depolymerizing proteins"/>
    <property type="match status" value="1"/>
</dbReference>
<keyword evidence="7" id="KW-1185">Reference proteome</keyword>
<comment type="caution">
    <text evidence="6">The sequence shown here is derived from an EMBL/GenBank/DDBJ whole genome shotgun (WGS) entry which is preliminary data.</text>
</comment>
<feature type="compositionally biased region" description="Low complexity" evidence="3">
    <location>
        <begin position="306"/>
        <end position="315"/>
    </location>
</feature>